<dbReference type="SUPFAM" id="SSF52833">
    <property type="entry name" value="Thioredoxin-like"/>
    <property type="match status" value="17"/>
</dbReference>
<dbReference type="PANTHER" id="PTHR19991:SF3">
    <property type="entry name" value="LETHAL (2) 01289, ISOFORM F"/>
    <property type="match status" value="1"/>
</dbReference>
<protein>
    <recommendedName>
        <fullName evidence="5">Thioredoxin domain-containing protein</fullName>
    </recommendedName>
</protein>
<feature type="region of interest" description="Disordered" evidence="1">
    <location>
        <begin position="1241"/>
        <end position="1270"/>
    </location>
</feature>
<dbReference type="PANTHER" id="PTHR19991">
    <property type="entry name" value="L 2 01289"/>
    <property type="match status" value="1"/>
</dbReference>
<reference evidence="3 4" key="1">
    <citation type="journal article" date="2018" name="Nat. Ecol. Evol.">
        <title>Genomic signatures of mitonuclear coevolution across populations of Tigriopus californicus.</title>
        <authorList>
            <person name="Barreto F.S."/>
            <person name="Watson E.T."/>
            <person name="Lima T.G."/>
            <person name="Willett C.S."/>
            <person name="Edmands S."/>
            <person name="Li W."/>
            <person name="Burton R.S."/>
        </authorList>
    </citation>
    <scope>NUCLEOTIDE SEQUENCE [LARGE SCALE GENOMIC DNA]</scope>
    <source>
        <strain evidence="3 4">San Diego</strain>
    </source>
</reference>
<feature type="signal peptide" evidence="2">
    <location>
        <begin position="1"/>
        <end position="27"/>
    </location>
</feature>
<comment type="caution">
    <text evidence="3">The sequence shown here is derived from an EMBL/GenBank/DDBJ whole genome shotgun (WGS) entry which is preliminary data.</text>
</comment>
<feature type="compositionally biased region" description="Acidic residues" evidence="1">
    <location>
        <begin position="1246"/>
        <end position="1260"/>
    </location>
</feature>
<organism evidence="3 4">
    <name type="scientific">Tigriopus californicus</name>
    <name type="common">Marine copepod</name>
    <dbReference type="NCBI Taxonomy" id="6832"/>
    <lineage>
        <taxon>Eukaryota</taxon>
        <taxon>Metazoa</taxon>
        <taxon>Ecdysozoa</taxon>
        <taxon>Arthropoda</taxon>
        <taxon>Crustacea</taxon>
        <taxon>Multicrustacea</taxon>
        <taxon>Hexanauplia</taxon>
        <taxon>Copepoda</taxon>
        <taxon>Harpacticoida</taxon>
        <taxon>Harpacticidae</taxon>
        <taxon>Tigriopus</taxon>
    </lineage>
</organism>
<accession>A0A553PB50</accession>
<dbReference type="Proteomes" id="UP000318571">
    <property type="component" value="Chromosome 2"/>
</dbReference>
<name>A0A553PB50_TIGCA</name>
<evidence type="ECO:0000256" key="2">
    <source>
        <dbReference type="SAM" id="SignalP"/>
    </source>
</evidence>
<dbReference type="CDD" id="cd02961">
    <property type="entry name" value="PDI_a_family"/>
    <property type="match status" value="1"/>
</dbReference>
<dbReference type="STRING" id="6832.A0A553PB50"/>
<dbReference type="EMBL" id="VCGU01000005">
    <property type="protein sequence ID" value="TRY74897.1"/>
    <property type="molecule type" value="Genomic_DNA"/>
</dbReference>
<gene>
    <name evidence="3" type="ORF">TCAL_13804</name>
</gene>
<evidence type="ECO:0008006" key="5">
    <source>
        <dbReference type="Google" id="ProtNLM"/>
    </source>
</evidence>
<evidence type="ECO:0000256" key="1">
    <source>
        <dbReference type="SAM" id="MobiDB-lite"/>
    </source>
</evidence>
<evidence type="ECO:0000313" key="4">
    <source>
        <dbReference type="Proteomes" id="UP000318571"/>
    </source>
</evidence>
<evidence type="ECO:0000313" key="3">
    <source>
        <dbReference type="EMBL" id="TRY74897.1"/>
    </source>
</evidence>
<keyword evidence="4" id="KW-1185">Reference proteome</keyword>
<dbReference type="Gene3D" id="3.40.30.10">
    <property type="entry name" value="Glutaredoxin"/>
    <property type="match status" value="5"/>
</dbReference>
<sequence>MNLGQWWYPKWLGFVLLVASQFPFNAGIDNGKRPPITEVTADKLADLVEDSEYLAVLFYDPAKLGNVNQVVHQLEQVTLEGKYETPIVKIGDEDEFHLYGIKTRHELPVLLLFDDGVPERYRGQSFNHKDVELWITDEVKSDDIDVVELDVLWSVAKLSEAVLAIFYEEDNSVLAGEEDEIQHFCEQYDIALAKVEGKAQAASFGFKDLPAISYFENGVPSIYEDSMEDMETLLEWIEEQRTSATIETVSEQILIRLVNETEYLAVFFTGPCDEKALTNKECETVLAELENIDDELDEFGIPLVTTQGIKYAGTQLGVRKIPALGLFRNGQFLLHEGTLDNERDLLSWLIDEETIELPGQIEIVGPQMLKRLIREEDHVAVLFYDNKSDNRKTANILQGLETIDDDLDGDGIELVKCTNTKMLATTFGLFNPLPALILFDHQVPIVFPKDGDLLDESDVLIWIREMKENEEIPLIELPALEKLAVNVEHLVVVFHDPNKQKQQQFIEDMENVDEAAASLEMMMVKVDVIEAGKRFGIDVSPAVVYFEKNVPSLYDDDFHPETLLHWLQEQLIEARIKKITLKMLDDLIKQEEYIAVLFLSNHDTPDHCEELENDLDTIDEELEKLGIIFVQIEDQSFPQKIKAPEDEHLVVFYRNGQKILFEGNIEYEMAVLKFLTDLNHILLPDQIEEVGLALMEHMTEEREHVFVFLYTKGDGRAIKVLKKLTAINDNLENDGVLLIKSSEDGIAEDYGLGYIPRLVYFERKIPEPYVGDLMNEGQILKWISDELKKDEIKSVTRNILEGLLDKFDHIGVLFVDDEDKEEFKIIQDLEKYHNEFTDAGLTLVQVDDPDFEQEMGLTDLPALVHFKENIPCLYYGEESKESIFEWMTFMAEENVIENVTTEILAKLKEDEEYLGIFFSGPCHSEDCQEVVQNLEEIDDDLEAIGISFVRMQNTEYAQSTLEIEKFPALGLFRNGAFLKYRGSLSESEPIKRWFVSHGNLKVKNQIEKVNTKMLKYFYETDDKLVVLFYDEKARDSDEIIQVMETIDHKLDKLGISMVRSSDPGTELQYGITELPALVYIKSGIPGKYRGDVMNASEAFKWIKTEANTTRMHEVNDIVLTKLVEKFDHIAAVFYDMEEDPTVENLQQIAPECQENDIAIVMIKDEEEAGRLGLDNLPKLVFYHSEIPSVMTANIDNPDDTFDFLQRHKSASFIEEVSDNMLEELIDKHQFVAVFFRGDGCPTDSEHDNDDDNNDNEEGENDPPRSSKQSRVNCDKILAEMETIDDDLDDIGIIIVTTAGFEVAKDNGIKISRLGVREFPALGLFRNGHFIQFEGNQENEKHILKWLTDEDTLKIIGVIDEVNIPMLENILVEQNDAFVFFYNNLDAEAHVILEELEQIDEKLDKQDLTMVKIADPEAKDTYGIEAFPSLVYFEEGVPVVYEGDLFNDNTVMKWMKAILKQEEIKNVTTLVLRKLIERDRTMAVLFFDEEGEMDGKVLAELEKIDDDSSRFGISFVKVADKEEASYYGIQDRPGLLYFENKIPSIYDGDLLNEDSLLEWLIEQKTTDTIEEVTDTILEKLVLEEEFIAVFFSGPCEADDPCALILQELETIDTIITDLGIMLVTTEDRSFARQQSVRGFPALGLFKNGEFVVYEGDLFDEMMILSWISDKETLDVNDKIAEINQNMLEHLIETETHLLAFLYKSHSIRDNAIAQKLEKIRENKSFQEKSIDLVKCSDKNVEKAFGLGSLPTLVHFSRGIPLVYEDDIEKEKKVLSWIMHTTQLDEIEEVTAPILDVLVEQTNNLAVLFFNKSEEDDVAFIKDLEGFDDECDSLSISLVKINDESKALEFGIEATPAIVYFENGLPSLCPNEFLDMANETFFWLQEQKKFAKIPQVTDVLMERIVQESEYVVVLFLGFCKESSDDCQLRQNFAREALEEITEELTEIGYASVMNLERMAAFQTHNITEFPAIALFKNGLFEKYPGDIQNLHEILRWLSNVETIEILGQIEHVNREMLKYLVEMEDDLVVFFHEASDKSVEDILERLKSVDDNLESERVSFVRCSDVSALDDYSLTMKPSIAYFKRGIPLVYIGDLRNDDSLLGWVTQELQSEHIAEVKANILDSLLERVEFAAILYSNGKSQETTQVIDTLTPLDEECKMHDIVMAQISDPDIFKTLGIEETVVLVYYENNIPFLYPGSLSDVKSLKEWLIYQRNMASIEEVTDDMLEEIIQENEFVAVLFLGLCSDDDEGETEEYCDTVVENLETIDSSLDEFGIVLVMTKEIERAHEQWISKFPAIAYYRNGEFMRYPAEVSNARAVLRWLTSIKTMDLADRIIDVNAMTLDKLIERESSSMFVLFYEERDILADRILRKLEDIDDDLPNANFLKTNDVEEIAAEYNLEQLPMLAHFKNGIQTVFYGDLKEMDLVNVWLQECLSQKIDPYVEVT</sequence>
<proteinExistence type="predicted"/>
<feature type="chain" id="PRO_5022125957" description="Thioredoxin domain-containing protein" evidence="2">
    <location>
        <begin position="28"/>
        <end position="2444"/>
    </location>
</feature>
<keyword evidence="2" id="KW-0732">Signal</keyword>
<dbReference type="InterPro" id="IPR036249">
    <property type="entry name" value="Thioredoxin-like_sf"/>
</dbReference>